<gene>
    <name evidence="2" type="ORF">KV113_20215</name>
</gene>
<dbReference type="InterPro" id="IPR008948">
    <property type="entry name" value="L-Aspartase-like"/>
</dbReference>
<accession>A0ABU5Y1D5</accession>
<evidence type="ECO:0000256" key="1">
    <source>
        <dbReference type="ARBA" id="ARBA00023239"/>
    </source>
</evidence>
<dbReference type="InterPro" id="IPR024083">
    <property type="entry name" value="Fumarase/histidase_N"/>
</dbReference>
<dbReference type="InterPro" id="IPR001106">
    <property type="entry name" value="Aromatic_Lyase"/>
</dbReference>
<dbReference type="EMBL" id="JAYJJU010000023">
    <property type="protein sequence ID" value="MEB3033867.1"/>
    <property type="molecule type" value="Genomic_DNA"/>
</dbReference>
<comment type="caution">
    <text evidence="2">The sequence shown here is derived from an EMBL/GenBank/DDBJ whole genome shotgun (WGS) entry which is preliminary data.</text>
</comment>
<protein>
    <submittedName>
        <fullName evidence="2">Aromatic amino acid lyase</fullName>
    </submittedName>
</protein>
<keyword evidence="3" id="KW-1185">Reference proteome</keyword>
<dbReference type="RefSeq" id="WP_329780472.1">
    <property type="nucleotide sequence ID" value="NZ_JAYJJU010000023.1"/>
</dbReference>
<reference evidence="2 3" key="1">
    <citation type="submission" date="2023-12" db="EMBL/GenBank/DDBJ databases">
        <title>Description of new species of Mycobacterium terrae complex isolated from sewage at the Sao Paulo Zoological Park Foundation in Brazil.</title>
        <authorList>
            <person name="Romagnoli C.L."/>
            <person name="Conceicao E.C."/>
            <person name="Machado E."/>
            <person name="Barreto L.B.P.F."/>
            <person name="Sharma A."/>
            <person name="Silva N.M."/>
            <person name="Marques L.E."/>
            <person name="Juliana M.A."/>
            <person name="Lourenco M.C.S."/>
            <person name="Digiampietri L.A."/>
            <person name="Suffys P.N."/>
            <person name="Viana-Niero C."/>
        </authorList>
    </citation>
    <scope>NUCLEOTIDE SEQUENCE [LARGE SCALE GENOMIC DNA]</scope>
    <source>
        <strain evidence="2 3">MYC340</strain>
    </source>
</reference>
<evidence type="ECO:0000313" key="3">
    <source>
        <dbReference type="Proteomes" id="UP001298593"/>
    </source>
</evidence>
<sequence length="452" mass="47411">MAITLRAKWEFAAAGQALPRQQAEATFPSMTVVVNGRDDFTLENYRRVSEGGEPVTIGPRAREAMAAARADFLRLLESDRTQFIYGVTSSFGPRVKVTIPPEQQREHARGFEFRGNWARGFGGGYLDERVVRGIIFARLANFVAGNSKARPVIAERFAALLDGPLPPVPLDGEVGAGEVLPLAHVLRDFPRDGIEEGEANPVVNGSPVSAALAADAALRAAPRLDRAERVLALSAAAFGVPADAYAEELGELWGDEDEAAALAALRRHLASASPGRRQAGQVPASFLILGRVLGQAHRAVAGLTEAARVSLRSVTDNPVYVPPDAAHPLGQALSTGGFHNAMAYPALNALAAAWADLTLLIGRHVTALRADDPAAGLGSELSALAEEARAAAMPTLLPAAVNDPQDDVSSPVFGAYRREATAAECLDGALSLLAGEASRVLDAAGRKGPDPA</sequence>
<proteinExistence type="predicted"/>
<dbReference type="Pfam" id="PF00221">
    <property type="entry name" value="Lyase_aromatic"/>
    <property type="match status" value="2"/>
</dbReference>
<dbReference type="GO" id="GO:0016829">
    <property type="term" value="F:lyase activity"/>
    <property type="evidence" value="ECO:0007669"/>
    <property type="project" value="UniProtKB-KW"/>
</dbReference>
<evidence type="ECO:0000313" key="2">
    <source>
        <dbReference type="EMBL" id="MEB3033867.1"/>
    </source>
</evidence>
<dbReference type="Proteomes" id="UP001298593">
    <property type="component" value="Unassembled WGS sequence"/>
</dbReference>
<organism evidence="2 3">
    <name type="scientific">[Mycobacterium] nativiensis</name>
    <dbReference type="NCBI Taxonomy" id="2855503"/>
    <lineage>
        <taxon>Bacteria</taxon>
        <taxon>Bacillati</taxon>
        <taxon>Actinomycetota</taxon>
        <taxon>Actinomycetes</taxon>
        <taxon>Mycobacteriales</taxon>
        <taxon>Mycobacteriaceae</taxon>
        <taxon>Mycolicibacter</taxon>
    </lineage>
</organism>
<name>A0ABU5Y1D5_9MYCO</name>
<dbReference type="Gene3D" id="1.10.275.10">
    <property type="entry name" value="Fumarase/aspartase (N-terminal domain)"/>
    <property type="match status" value="1"/>
</dbReference>
<keyword evidence="1 2" id="KW-0456">Lyase</keyword>
<dbReference type="SUPFAM" id="SSF48557">
    <property type="entry name" value="L-aspartase-like"/>
    <property type="match status" value="1"/>
</dbReference>